<proteinExistence type="predicted"/>
<protein>
    <submittedName>
        <fullName evidence="1">Uncharacterized protein</fullName>
    </submittedName>
</protein>
<sequence length="67" mass="8142">MWLRFGEGERRRQHLKEKIRIRWKEIGRYSVQPTKIKAEIIPHMGYIFPKGRNGRLHVVARIPRPRP</sequence>
<dbReference type="AlphaFoldDB" id="A0A392T621"/>
<comment type="caution">
    <text evidence="1">The sequence shown here is derived from an EMBL/GenBank/DDBJ whole genome shotgun (WGS) entry which is preliminary data.</text>
</comment>
<reference evidence="1 2" key="1">
    <citation type="journal article" date="2018" name="Front. Plant Sci.">
        <title>Red Clover (Trifolium pratense) and Zigzag Clover (T. medium) - A Picture of Genomic Similarities and Differences.</title>
        <authorList>
            <person name="Dluhosova J."/>
            <person name="Istvanek J."/>
            <person name="Nedelnik J."/>
            <person name="Repkova J."/>
        </authorList>
    </citation>
    <scope>NUCLEOTIDE SEQUENCE [LARGE SCALE GENOMIC DNA]</scope>
    <source>
        <strain evidence="2">cv. 10/8</strain>
        <tissue evidence="1">Leaf</tissue>
    </source>
</reference>
<keyword evidence="2" id="KW-1185">Reference proteome</keyword>
<dbReference type="EMBL" id="LXQA010512963">
    <property type="protein sequence ID" value="MCI56479.1"/>
    <property type="molecule type" value="Genomic_DNA"/>
</dbReference>
<evidence type="ECO:0000313" key="1">
    <source>
        <dbReference type="EMBL" id="MCI56479.1"/>
    </source>
</evidence>
<accession>A0A392T621</accession>
<organism evidence="1 2">
    <name type="scientific">Trifolium medium</name>
    <dbReference type="NCBI Taxonomy" id="97028"/>
    <lineage>
        <taxon>Eukaryota</taxon>
        <taxon>Viridiplantae</taxon>
        <taxon>Streptophyta</taxon>
        <taxon>Embryophyta</taxon>
        <taxon>Tracheophyta</taxon>
        <taxon>Spermatophyta</taxon>
        <taxon>Magnoliopsida</taxon>
        <taxon>eudicotyledons</taxon>
        <taxon>Gunneridae</taxon>
        <taxon>Pentapetalae</taxon>
        <taxon>rosids</taxon>
        <taxon>fabids</taxon>
        <taxon>Fabales</taxon>
        <taxon>Fabaceae</taxon>
        <taxon>Papilionoideae</taxon>
        <taxon>50 kb inversion clade</taxon>
        <taxon>NPAAA clade</taxon>
        <taxon>Hologalegina</taxon>
        <taxon>IRL clade</taxon>
        <taxon>Trifolieae</taxon>
        <taxon>Trifolium</taxon>
    </lineage>
</organism>
<name>A0A392T621_9FABA</name>
<evidence type="ECO:0000313" key="2">
    <source>
        <dbReference type="Proteomes" id="UP000265520"/>
    </source>
</evidence>
<feature type="non-terminal residue" evidence="1">
    <location>
        <position position="67"/>
    </location>
</feature>
<dbReference type="Proteomes" id="UP000265520">
    <property type="component" value="Unassembled WGS sequence"/>
</dbReference>